<dbReference type="RefSeq" id="WP_187724540.1">
    <property type="nucleotide sequence ID" value="NZ_CP060783.1"/>
</dbReference>
<gene>
    <name evidence="2" type="ORF">H9K75_01755</name>
</gene>
<keyword evidence="3" id="KW-1185">Reference proteome</keyword>
<feature type="region of interest" description="Disordered" evidence="1">
    <location>
        <begin position="1"/>
        <end position="26"/>
    </location>
</feature>
<reference evidence="2 3" key="1">
    <citation type="submission" date="2020-08" db="EMBL/GenBank/DDBJ databases">
        <title>Genome sequence of Diaphorobacter aerolatus KACC 16536T.</title>
        <authorList>
            <person name="Hyun D.-W."/>
            <person name="Bae J.-W."/>
        </authorList>
    </citation>
    <scope>NUCLEOTIDE SEQUENCE [LARGE SCALE GENOMIC DNA]</scope>
    <source>
        <strain evidence="2 3">KACC 16536</strain>
    </source>
</reference>
<protein>
    <recommendedName>
        <fullName evidence="4">Glycine zipper domain-containing protein</fullName>
    </recommendedName>
</protein>
<dbReference type="EMBL" id="CP060783">
    <property type="protein sequence ID" value="QNP48948.1"/>
    <property type="molecule type" value="Genomic_DNA"/>
</dbReference>
<dbReference type="AlphaFoldDB" id="A0A7H0GKY2"/>
<evidence type="ECO:0000313" key="2">
    <source>
        <dbReference type="EMBL" id="QNP48948.1"/>
    </source>
</evidence>
<evidence type="ECO:0000313" key="3">
    <source>
        <dbReference type="Proteomes" id="UP000516028"/>
    </source>
</evidence>
<accession>A0A7H0GKY2</accession>
<dbReference type="KEGG" id="daer:H9K75_01755"/>
<name>A0A7H0GKY2_9BURK</name>
<sequence>MNSSDDKLNRDPITGEPGAHPIGTGIGAAGGAVTGAAAGAIGGPIGAAAGAIVGAVIGGLAGKGAAEAINPTEEDAHWREVHVDEPYYSDEYTYDDYAPAYRAGWEARVAGTDYDAARAEWARRWDAEHADGKLKWEKAQPAFQAAWDRANRRYVQETGY</sequence>
<feature type="compositionally biased region" description="Basic and acidic residues" evidence="1">
    <location>
        <begin position="1"/>
        <end position="10"/>
    </location>
</feature>
<organism evidence="2 3">
    <name type="scientific">Diaphorobacter aerolatus</name>
    <dbReference type="NCBI Taxonomy" id="1288495"/>
    <lineage>
        <taxon>Bacteria</taxon>
        <taxon>Pseudomonadati</taxon>
        <taxon>Pseudomonadota</taxon>
        <taxon>Betaproteobacteria</taxon>
        <taxon>Burkholderiales</taxon>
        <taxon>Comamonadaceae</taxon>
        <taxon>Diaphorobacter</taxon>
    </lineage>
</organism>
<proteinExistence type="predicted"/>
<evidence type="ECO:0000256" key="1">
    <source>
        <dbReference type="SAM" id="MobiDB-lite"/>
    </source>
</evidence>
<dbReference type="Proteomes" id="UP000516028">
    <property type="component" value="Chromosome"/>
</dbReference>
<evidence type="ECO:0008006" key="4">
    <source>
        <dbReference type="Google" id="ProtNLM"/>
    </source>
</evidence>